<organism evidence="1 2">
    <name type="scientific">[Candida] railenensis</name>
    <dbReference type="NCBI Taxonomy" id="45579"/>
    <lineage>
        <taxon>Eukaryota</taxon>
        <taxon>Fungi</taxon>
        <taxon>Dikarya</taxon>
        <taxon>Ascomycota</taxon>
        <taxon>Saccharomycotina</taxon>
        <taxon>Pichiomycetes</taxon>
        <taxon>Debaryomycetaceae</taxon>
        <taxon>Kurtzmaniella</taxon>
    </lineage>
</organism>
<comment type="caution">
    <text evidence="1">The sequence shown here is derived from an EMBL/GenBank/DDBJ whole genome shotgun (WGS) entry which is preliminary data.</text>
</comment>
<proteinExistence type="predicted"/>
<evidence type="ECO:0000313" key="1">
    <source>
        <dbReference type="EMBL" id="CAH2355642.1"/>
    </source>
</evidence>
<dbReference type="EMBL" id="CAKXYY010000030">
    <property type="protein sequence ID" value="CAH2355642.1"/>
    <property type="molecule type" value="Genomic_DNA"/>
</dbReference>
<gene>
    <name evidence="1" type="ORF">CLIB1423_30S00496</name>
</gene>
<keyword evidence="2" id="KW-1185">Reference proteome</keyword>
<evidence type="ECO:0000313" key="2">
    <source>
        <dbReference type="Proteomes" id="UP000837801"/>
    </source>
</evidence>
<name>A0A9P0W128_9ASCO</name>
<sequence>MAGLRMVRTLARGELGLRGISYLVRYASTFSVRLSNFGRSLISSTPAFFHYKVANSIGAGGSVGWISHRLPKSSLVRGPKSQRSGETSSPTQCEQCDQCELSAISAISANSANLGNCRKCQHIVN</sequence>
<dbReference type="Proteomes" id="UP000837801">
    <property type="component" value="Unassembled WGS sequence"/>
</dbReference>
<reference evidence="1" key="1">
    <citation type="submission" date="2022-03" db="EMBL/GenBank/DDBJ databases">
        <authorList>
            <person name="Legras J.-L."/>
            <person name="Devillers H."/>
            <person name="Grondin C."/>
        </authorList>
    </citation>
    <scope>NUCLEOTIDE SEQUENCE</scope>
    <source>
        <strain evidence="1">CLIB 1423</strain>
    </source>
</reference>
<protein>
    <submittedName>
        <fullName evidence="1">Uncharacterized protein</fullName>
    </submittedName>
</protein>
<dbReference type="AlphaFoldDB" id="A0A9P0W128"/>
<accession>A0A9P0W128</accession>